<dbReference type="InterPro" id="IPR035484">
    <property type="entry name" value="SIS_PGI/PMI_1"/>
</dbReference>
<dbReference type="InterPro" id="IPR019490">
    <property type="entry name" value="Glu6P/Mann6P_isomerase_C"/>
</dbReference>
<dbReference type="InterPro" id="IPR046348">
    <property type="entry name" value="SIS_dom_sf"/>
</dbReference>
<dbReference type="GO" id="GO:0004476">
    <property type="term" value="F:mannose-6-phosphate isomerase activity"/>
    <property type="evidence" value="ECO:0007669"/>
    <property type="project" value="InterPro"/>
</dbReference>
<dbReference type="GO" id="GO:0005975">
    <property type="term" value="P:carbohydrate metabolic process"/>
    <property type="evidence" value="ECO:0007669"/>
    <property type="project" value="InterPro"/>
</dbReference>
<dbReference type="GO" id="GO:0004347">
    <property type="term" value="F:glucose-6-phosphate isomerase activity"/>
    <property type="evidence" value="ECO:0007669"/>
    <property type="project" value="InterPro"/>
</dbReference>
<evidence type="ECO:0000256" key="2">
    <source>
        <dbReference type="ARBA" id="ARBA00023235"/>
    </source>
</evidence>
<dbReference type="AlphaFoldDB" id="A0A7V3UZY2"/>
<dbReference type="EMBL" id="DTMZ01000107">
    <property type="protein sequence ID" value="HGD13383.1"/>
    <property type="molecule type" value="Genomic_DNA"/>
</dbReference>
<evidence type="ECO:0000259" key="3">
    <source>
        <dbReference type="PROSITE" id="PS51464"/>
    </source>
</evidence>
<comment type="similarity">
    <text evidence="1">Belongs to the PGI/PMI family.</text>
</comment>
<evidence type="ECO:0000313" key="4">
    <source>
        <dbReference type="EMBL" id="HGD13383.1"/>
    </source>
</evidence>
<dbReference type="SUPFAM" id="SSF53697">
    <property type="entry name" value="SIS domain"/>
    <property type="match status" value="1"/>
</dbReference>
<dbReference type="GO" id="GO:0097367">
    <property type="term" value="F:carbohydrate derivative binding"/>
    <property type="evidence" value="ECO:0007669"/>
    <property type="project" value="InterPro"/>
</dbReference>
<dbReference type="InterPro" id="IPR001347">
    <property type="entry name" value="SIS_dom"/>
</dbReference>
<dbReference type="Gene3D" id="3.40.50.10490">
    <property type="entry name" value="Glucose-6-phosphate isomerase like protein, domain 1"/>
    <property type="match status" value="2"/>
</dbReference>
<comment type="caution">
    <text evidence="4">The sequence shown here is derived from an EMBL/GenBank/DDBJ whole genome shotgun (WGS) entry which is preliminary data.</text>
</comment>
<feature type="domain" description="SIS" evidence="3">
    <location>
        <begin position="29"/>
        <end position="170"/>
    </location>
</feature>
<evidence type="ECO:0000256" key="1">
    <source>
        <dbReference type="ARBA" id="ARBA00010523"/>
    </source>
</evidence>
<dbReference type="PROSITE" id="PS51464">
    <property type="entry name" value="SIS"/>
    <property type="match status" value="1"/>
</dbReference>
<dbReference type="CDD" id="cd05637">
    <property type="entry name" value="SIS_PGI_PMI_2"/>
    <property type="match status" value="1"/>
</dbReference>
<reference evidence="4" key="1">
    <citation type="journal article" date="2020" name="mSystems">
        <title>Genome- and Community-Level Interaction Insights into Carbon Utilization and Element Cycling Functions of Hydrothermarchaeota in Hydrothermal Sediment.</title>
        <authorList>
            <person name="Zhou Z."/>
            <person name="Liu Y."/>
            <person name="Xu W."/>
            <person name="Pan J."/>
            <person name="Luo Z.H."/>
            <person name="Li M."/>
        </authorList>
    </citation>
    <scope>NUCLEOTIDE SEQUENCE [LARGE SCALE GENOMIC DNA]</scope>
    <source>
        <strain evidence="4">SpSt-914</strain>
    </source>
</reference>
<organism evidence="4">
    <name type="scientific">candidate division WOR-3 bacterium</name>
    <dbReference type="NCBI Taxonomy" id="2052148"/>
    <lineage>
        <taxon>Bacteria</taxon>
        <taxon>Bacteria division WOR-3</taxon>
    </lineage>
</organism>
<dbReference type="NCBIfam" id="TIGR02128">
    <property type="entry name" value="G6PI_arch"/>
    <property type="match status" value="1"/>
</dbReference>
<sequence>MNNSAYRKMIELIFNLPEQLTIGMELGAHFQLFPGTGIDNVVISAMGGSAIGGDVVRMVLSQEINLPVTVQRDYHLPFGVSSRTLCVVSSYSGNTEETLTAYAAAKAKGAKLISITSGGKLAEKARRDGVPLLIIPGGMPPRCAIGLLSVPLLVILNRLGICRSFEPDIAETSRLLKRNLPGWGRGAKKMSRKINNRFCIIYSTSRALDVVAYRWQCQLNENAKILAHWGTLPEQSHNELMGYGAPEFLNGKIVLVVLTDQTSHNRTILRLHQLVKLIDRTLAEKMILKTAGRSLLARLFSLIVRGDLISVELARLRGVDPMVIPRIERLKRALSSLRRGS</sequence>
<dbReference type="GO" id="GO:1901135">
    <property type="term" value="P:carbohydrate derivative metabolic process"/>
    <property type="evidence" value="ECO:0007669"/>
    <property type="project" value="InterPro"/>
</dbReference>
<accession>A0A7V3UZY2</accession>
<name>A0A7V3UZY2_UNCW3</name>
<proteinExistence type="inferred from homology"/>
<protein>
    <submittedName>
        <fullName evidence="4">Bifunctional phosphoglucose/phosphomannose isomerase</fullName>
    </submittedName>
</protein>
<dbReference type="Pfam" id="PF01380">
    <property type="entry name" value="SIS"/>
    <property type="match status" value="1"/>
</dbReference>
<gene>
    <name evidence="4" type="ORF">ENX16_04815</name>
</gene>
<dbReference type="CDD" id="cd05017">
    <property type="entry name" value="SIS_PGI_PMI_1"/>
    <property type="match status" value="1"/>
</dbReference>
<dbReference type="Pfam" id="PF10432">
    <property type="entry name" value="bact-PGI_C"/>
    <property type="match status" value="1"/>
</dbReference>
<keyword evidence="2 4" id="KW-0413">Isomerase</keyword>
<dbReference type="NCBIfam" id="NF006426">
    <property type="entry name" value="PRK08674.1-6"/>
    <property type="match status" value="1"/>
</dbReference>